<name>A0A7X2RT24_9PSED</name>
<dbReference type="RefSeq" id="WP_154744150.1">
    <property type="nucleotide sequence ID" value="NZ_JBHSTG010000052.1"/>
</dbReference>
<comment type="caution">
    <text evidence="2">The sequence shown here is derived from an EMBL/GenBank/DDBJ whole genome shotgun (WGS) entry which is preliminary data.</text>
</comment>
<keyword evidence="3" id="KW-1185">Reference proteome</keyword>
<organism evidence="2 3">
    <name type="scientific">Pseudomonas karstica</name>
    <dbReference type="NCBI Taxonomy" id="1055468"/>
    <lineage>
        <taxon>Bacteria</taxon>
        <taxon>Pseudomonadati</taxon>
        <taxon>Pseudomonadota</taxon>
        <taxon>Gammaproteobacteria</taxon>
        <taxon>Pseudomonadales</taxon>
        <taxon>Pseudomonadaceae</taxon>
        <taxon>Pseudomonas</taxon>
    </lineage>
</organism>
<dbReference type="EMBL" id="WLYI01000020">
    <property type="protein sequence ID" value="MTD20493.1"/>
    <property type="molecule type" value="Genomic_DNA"/>
</dbReference>
<dbReference type="AlphaFoldDB" id="A0A7X2RT24"/>
<evidence type="ECO:0000313" key="2">
    <source>
        <dbReference type="EMBL" id="MTD20493.1"/>
    </source>
</evidence>
<gene>
    <name evidence="2" type="ORF">GIR22_15300</name>
</gene>
<feature type="chain" id="PRO_5031140257" description="Nickel/cobalt transporter regulator" evidence="1">
    <location>
        <begin position="26"/>
        <end position="101"/>
    </location>
</feature>
<sequence length="101" mass="11020">MKSKALVACLLVATSLSTASLSVQAADSPQKTVQPSSINTRELVVGDRAPDILQRKESALVDWKKRGLKTPDDDSQWVRVNDKYVQVKITNGTILDITPAK</sequence>
<evidence type="ECO:0008006" key="4">
    <source>
        <dbReference type="Google" id="ProtNLM"/>
    </source>
</evidence>
<reference evidence="2 3" key="1">
    <citation type="submission" date="2019-11" db="EMBL/GenBank/DDBJ databases">
        <title>Pseudmonas karstica sp. nov. and Pseudomonas spelaei sp. nov. from caves.</title>
        <authorList>
            <person name="Zeman M."/>
        </authorList>
    </citation>
    <scope>NUCLEOTIDE SEQUENCE [LARGE SCALE GENOMIC DNA]</scope>
    <source>
        <strain evidence="2 3">CCM 7891</strain>
    </source>
</reference>
<dbReference type="Pfam" id="PF11776">
    <property type="entry name" value="RcnB"/>
    <property type="match status" value="1"/>
</dbReference>
<dbReference type="OrthoDB" id="7021427at2"/>
<evidence type="ECO:0000256" key="1">
    <source>
        <dbReference type="SAM" id="SignalP"/>
    </source>
</evidence>
<keyword evidence="1" id="KW-0732">Signal</keyword>
<protein>
    <recommendedName>
        <fullName evidence="4">Nickel/cobalt transporter regulator</fullName>
    </recommendedName>
</protein>
<feature type="signal peptide" evidence="1">
    <location>
        <begin position="1"/>
        <end position="25"/>
    </location>
</feature>
<accession>A0A7X2RT24</accession>
<dbReference type="Gene3D" id="3.10.450.160">
    <property type="entry name" value="inner membrane protein cigr"/>
    <property type="match status" value="1"/>
</dbReference>
<evidence type="ECO:0000313" key="3">
    <source>
        <dbReference type="Proteomes" id="UP000431485"/>
    </source>
</evidence>
<dbReference type="Proteomes" id="UP000431485">
    <property type="component" value="Unassembled WGS sequence"/>
</dbReference>
<proteinExistence type="predicted"/>
<dbReference type="InterPro" id="IPR024572">
    <property type="entry name" value="RcnB"/>
</dbReference>